<accession>A0A2T2XH30</accession>
<evidence type="ECO:0000313" key="4">
    <source>
        <dbReference type="Proteomes" id="UP000242972"/>
    </source>
</evidence>
<dbReference type="AlphaFoldDB" id="A0A2T2XH30"/>
<comment type="caution">
    <text evidence="3">The sequence shown here is derived from an EMBL/GenBank/DDBJ whole genome shotgun (WGS) entry which is preliminary data.</text>
</comment>
<dbReference type="EMBL" id="PXYW01000016">
    <property type="protein sequence ID" value="PSR33799.1"/>
    <property type="molecule type" value="Genomic_DNA"/>
</dbReference>
<gene>
    <name evidence="3" type="ORF">C7B46_08095</name>
</gene>
<dbReference type="InterPro" id="IPR026870">
    <property type="entry name" value="Zinc_ribbon_dom"/>
</dbReference>
<reference evidence="3 4" key="1">
    <citation type="journal article" date="2014" name="BMC Genomics">
        <title>Comparison of environmental and isolate Sulfobacillus genomes reveals diverse carbon, sulfur, nitrogen, and hydrogen metabolisms.</title>
        <authorList>
            <person name="Justice N.B."/>
            <person name="Norman A."/>
            <person name="Brown C.T."/>
            <person name="Singh A."/>
            <person name="Thomas B.C."/>
            <person name="Banfield J.F."/>
        </authorList>
    </citation>
    <scope>NUCLEOTIDE SEQUENCE [LARGE SCALE GENOMIC DNA]</scope>
    <source>
        <strain evidence="3">AMDSBA4</strain>
    </source>
</reference>
<evidence type="ECO:0000313" key="3">
    <source>
        <dbReference type="EMBL" id="PSR33799.1"/>
    </source>
</evidence>
<protein>
    <recommendedName>
        <fullName evidence="2">Zinc-ribbon domain-containing protein</fullName>
    </recommendedName>
</protein>
<organism evidence="3 4">
    <name type="scientific">Sulfobacillus benefaciens</name>
    <dbReference type="NCBI Taxonomy" id="453960"/>
    <lineage>
        <taxon>Bacteria</taxon>
        <taxon>Bacillati</taxon>
        <taxon>Bacillota</taxon>
        <taxon>Clostridia</taxon>
        <taxon>Eubacteriales</taxon>
        <taxon>Clostridiales Family XVII. Incertae Sedis</taxon>
        <taxon>Sulfobacillus</taxon>
    </lineage>
</organism>
<dbReference type="Proteomes" id="UP000242972">
    <property type="component" value="Unassembled WGS sequence"/>
</dbReference>
<dbReference type="Pfam" id="PF13240">
    <property type="entry name" value="Zn_Ribbon_1"/>
    <property type="match status" value="1"/>
</dbReference>
<proteinExistence type="predicted"/>
<evidence type="ECO:0000259" key="2">
    <source>
        <dbReference type="Pfam" id="PF13240"/>
    </source>
</evidence>
<name>A0A2T2XH30_9FIRM</name>
<feature type="coiled-coil region" evidence="1">
    <location>
        <begin position="79"/>
        <end position="141"/>
    </location>
</feature>
<feature type="domain" description="Zinc-ribbon" evidence="2">
    <location>
        <begin position="153"/>
        <end position="175"/>
    </location>
</feature>
<evidence type="ECO:0000256" key="1">
    <source>
        <dbReference type="SAM" id="Coils"/>
    </source>
</evidence>
<sequence length="176" mass="19001">MDLIRAVRDSGSRLHLPNVYQTLRHENFRMQRILATMALAMICEIWRGNRTMPDWKNLKDKAMAAVNNAAQEVDRQIALTKLRANVAQAQSELEKALAALGTGVYQSFKSQGTVDMSDAAIAELVGKVDDSQSKVDAAQQALKQGNLGTDASHCPSCGAAVDPSAKFCPDCGKPVA</sequence>
<keyword evidence="1" id="KW-0175">Coiled coil</keyword>